<dbReference type="EMBL" id="JBHSNF010000002">
    <property type="protein sequence ID" value="MFC5526236.1"/>
    <property type="molecule type" value="Genomic_DNA"/>
</dbReference>
<dbReference type="Pfam" id="PF06197">
    <property type="entry name" value="DUF998"/>
    <property type="match status" value="1"/>
</dbReference>
<evidence type="ECO:0000313" key="2">
    <source>
        <dbReference type="EMBL" id="MFC5526236.1"/>
    </source>
</evidence>
<dbReference type="Proteomes" id="UP001596114">
    <property type="component" value="Unassembled WGS sequence"/>
</dbReference>
<keyword evidence="1" id="KW-0812">Transmembrane</keyword>
<dbReference type="InterPro" id="IPR009339">
    <property type="entry name" value="DUF998"/>
</dbReference>
<proteinExistence type="predicted"/>
<name>A0ABW0QMP1_9GAMM</name>
<protein>
    <submittedName>
        <fullName evidence="2">DUF998 domain-containing protein</fullName>
    </submittedName>
</protein>
<organism evidence="2 3">
    <name type="scientific">Rhodanobacter ginsengisoli</name>
    <dbReference type="NCBI Taxonomy" id="418646"/>
    <lineage>
        <taxon>Bacteria</taxon>
        <taxon>Pseudomonadati</taxon>
        <taxon>Pseudomonadota</taxon>
        <taxon>Gammaproteobacteria</taxon>
        <taxon>Lysobacterales</taxon>
        <taxon>Rhodanobacteraceae</taxon>
        <taxon>Rhodanobacter</taxon>
    </lineage>
</organism>
<reference evidence="3" key="1">
    <citation type="journal article" date="2019" name="Int. J. Syst. Evol. Microbiol.">
        <title>The Global Catalogue of Microorganisms (GCM) 10K type strain sequencing project: providing services to taxonomists for standard genome sequencing and annotation.</title>
        <authorList>
            <consortium name="The Broad Institute Genomics Platform"/>
            <consortium name="The Broad Institute Genome Sequencing Center for Infectious Disease"/>
            <person name="Wu L."/>
            <person name="Ma J."/>
        </authorList>
    </citation>
    <scope>NUCLEOTIDE SEQUENCE [LARGE SCALE GENOMIC DNA]</scope>
    <source>
        <strain evidence="3">CGMCC 1.16619</strain>
    </source>
</reference>
<dbReference type="RefSeq" id="WP_377319777.1">
    <property type="nucleotide sequence ID" value="NZ_JBHSNF010000002.1"/>
</dbReference>
<feature type="transmembrane region" description="Helical" evidence="1">
    <location>
        <begin position="12"/>
        <end position="32"/>
    </location>
</feature>
<feature type="transmembrane region" description="Helical" evidence="1">
    <location>
        <begin position="110"/>
        <end position="129"/>
    </location>
</feature>
<keyword evidence="3" id="KW-1185">Reference proteome</keyword>
<feature type="transmembrane region" description="Helical" evidence="1">
    <location>
        <begin position="141"/>
        <end position="160"/>
    </location>
</feature>
<gene>
    <name evidence="2" type="ORF">ACFPPA_10830</name>
</gene>
<keyword evidence="1" id="KW-1133">Transmembrane helix</keyword>
<feature type="transmembrane region" description="Helical" evidence="1">
    <location>
        <begin position="180"/>
        <end position="199"/>
    </location>
</feature>
<evidence type="ECO:0000313" key="3">
    <source>
        <dbReference type="Proteomes" id="UP001596114"/>
    </source>
</evidence>
<feature type="transmembrane region" description="Helical" evidence="1">
    <location>
        <begin position="85"/>
        <end position="104"/>
    </location>
</feature>
<feature type="transmembrane region" description="Helical" evidence="1">
    <location>
        <begin position="52"/>
        <end position="73"/>
    </location>
</feature>
<comment type="caution">
    <text evidence="2">The sequence shown here is derived from an EMBL/GenBank/DDBJ whole genome shotgun (WGS) entry which is preliminary data.</text>
</comment>
<keyword evidence="1" id="KW-0472">Membrane</keyword>
<accession>A0ABW0QMP1</accession>
<evidence type="ECO:0000256" key="1">
    <source>
        <dbReference type="SAM" id="Phobius"/>
    </source>
</evidence>
<sequence length="203" mass="21564">MTDAQVRLWLGPLAAVLLFTGMFAVGLMIPGYSHVRQTVSELGEVGSPGRLAFSVLLLLVAACLIVFATGAAATLRAAGCSTLPAGLVGAMAISAAGVGVFAFPQPLHNVFGLSELVGYQAPLAAALVGRSVPRTRPIRTFSFVMYALVLLALAANMTTLHRHGDLWLHIQPVYGVVQRLLFAAWFCWCAGYAVLLMRIRRLG</sequence>